<evidence type="ECO:0000313" key="1">
    <source>
        <dbReference type="EMBL" id="PYI57012.1"/>
    </source>
</evidence>
<evidence type="ECO:0000313" key="2">
    <source>
        <dbReference type="Proteomes" id="UP000247476"/>
    </source>
</evidence>
<dbReference type="RefSeq" id="WP_110838053.1">
    <property type="nucleotide sequence ID" value="NZ_QJVJ01000001.1"/>
</dbReference>
<organism evidence="1 2">
    <name type="scientific">Paenibacillus flagellatus</name>
    <dbReference type="NCBI Taxonomy" id="2211139"/>
    <lineage>
        <taxon>Bacteria</taxon>
        <taxon>Bacillati</taxon>
        <taxon>Bacillota</taxon>
        <taxon>Bacilli</taxon>
        <taxon>Bacillales</taxon>
        <taxon>Paenibacillaceae</taxon>
        <taxon>Paenibacillus</taxon>
    </lineage>
</organism>
<keyword evidence="2" id="KW-1185">Reference proteome</keyword>
<name>A0A2V5KDK3_9BACL</name>
<accession>A0A2V5KDK3</accession>
<dbReference type="EMBL" id="QJVJ01000001">
    <property type="protein sequence ID" value="PYI57012.1"/>
    <property type="molecule type" value="Genomic_DNA"/>
</dbReference>
<keyword evidence="1" id="KW-0808">Transferase</keyword>
<dbReference type="AlphaFoldDB" id="A0A2V5KDK3"/>
<dbReference type="GO" id="GO:0008168">
    <property type="term" value="F:methyltransferase activity"/>
    <property type="evidence" value="ECO:0007669"/>
    <property type="project" value="UniProtKB-KW"/>
</dbReference>
<comment type="caution">
    <text evidence="1">The sequence shown here is derived from an EMBL/GenBank/DDBJ whole genome shotgun (WGS) entry which is preliminary data.</text>
</comment>
<gene>
    <name evidence="1" type="ORF">DLM86_00760</name>
</gene>
<keyword evidence="1" id="KW-0489">Methyltransferase</keyword>
<proteinExistence type="predicted"/>
<reference evidence="1 2" key="1">
    <citation type="submission" date="2018-05" db="EMBL/GenBank/DDBJ databases">
        <title>Paenibacillus flagellatus sp. nov., isolated from selenium mineral soil.</title>
        <authorList>
            <person name="Dai X."/>
        </authorList>
    </citation>
    <scope>NUCLEOTIDE SEQUENCE [LARGE SCALE GENOMIC DNA]</scope>
    <source>
        <strain evidence="1 2">DXL2</strain>
    </source>
</reference>
<dbReference type="OrthoDB" id="2086672at2"/>
<protein>
    <submittedName>
        <fullName evidence="1">Ketopantoate hydroxymethyltransferase</fullName>
    </submittedName>
</protein>
<dbReference type="GO" id="GO:0032259">
    <property type="term" value="P:methylation"/>
    <property type="evidence" value="ECO:0007669"/>
    <property type="project" value="UniProtKB-KW"/>
</dbReference>
<dbReference type="Proteomes" id="UP000247476">
    <property type="component" value="Unassembled WGS sequence"/>
</dbReference>
<sequence>MIDAGYLAELTEYTDDKIAKVVLNGGAYEITTFQIKQTTGNVLLMEFLVPAGSVSEITLIELRSATGQLVSSNNVFVPITTDTVIKQTIKTMEV</sequence>